<comment type="caution">
    <text evidence="1">The sequence shown here is derived from an EMBL/GenBank/DDBJ whole genome shotgun (WGS) entry which is preliminary data.</text>
</comment>
<organism evidence="1 2">
    <name type="scientific">Iris pallida</name>
    <name type="common">Sweet iris</name>
    <dbReference type="NCBI Taxonomy" id="29817"/>
    <lineage>
        <taxon>Eukaryota</taxon>
        <taxon>Viridiplantae</taxon>
        <taxon>Streptophyta</taxon>
        <taxon>Embryophyta</taxon>
        <taxon>Tracheophyta</taxon>
        <taxon>Spermatophyta</taxon>
        <taxon>Magnoliopsida</taxon>
        <taxon>Liliopsida</taxon>
        <taxon>Asparagales</taxon>
        <taxon>Iridaceae</taxon>
        <taxon>Iridoideae</taxon>
        <taxon>Irideae</taxon>
        <taxon>Iris</taxon>
    </lineage>
</organism>
<protein>
    <submittedName>
        <fullName evidence="1">Uncharacterized protein</fullName>
    </submittedName>
</protein>
<accession>A0AAX6ICI6</accession>
<evidence type="ECO:0000313" key="1">
    <source>
        <dbReference type="EMBL" id="KAJ6850741.1"/>
    </source>
</evidence>
<reference evidence="1" key="2">
    <citation type="submission" date="2023-04" db="EMBL/GenBank/DDBJ databases">
        <authorList>
            <person name="Bruccoleri R.E."/>
            <person name="Oakeley E.J."/>
            <person name="Faust A.-M."/>
            <person name="Dessus-Babus S."/>
            <person name="Altorfer M."/>
            <person name="Burckhardt D."/>
            <person name="Oertli M."/>
            <person name="Naumann U."/>
            <person name="Petersen F."/>
            <person name="Wong J."/>
        </authorList>
    </citation>
    <scope>NUCLEOTIDE SEQUENCE</scope>
    <source>
        <strain evidence="1">GSM-AAB239-AS_SAM_17_03QT</strain>
        <tissue evidence="1">Leaf</tissue>
    </source>
</reference>
<dbReference type="Proteomes" id="UP001140949">
    <property type="component" value="Unassembled WGS sequence"/>
</dbReference>
<proteinExistence type="predicted"/>
<dbReference type="EMBL" id="JANAVB010002600">
    <property type="protein sequence ID" value="KAJ6850741.1"/>
    <property type="molecule type" value="Genomic_DNA"/>
</dbReference>
<sequence length="57" mass="6071">MGAEEQGVAALEYSVGKSRIESGYPLMVSCACLCMCPSCIVCMSGYPLLVLHRGQLD</sequence>
<name>A0AAX6ICI6_IRIPA</name>
<reference evidence="1" key="1">
    <citation type="journal article" date="2023" name="GigaByte">
        <title>Genome assembly of the bearded iris, Iris pallida Lam.</title>
        <authorList>
            <person name="Bruccoleri R.E."/>
            <person name="Oakeley E.J."/>
            <person name="Faust A.M.E."/>
            <person name="Altorfer M."/>
            <person name="Dessus-Babus S."/>
            <person name="Burckhardt D."/>
            <person name="Oertli M."/>
            <person name="Naumann U."/>
            <person name="Petersen F."/>
            <person name="Wong J."/>
        </authorList>
    </citation>
    <scope>NUCLEOTIDE SEQUENCE</scope>
    <source>
        <strain evidence="1">GSM-AAB239-AS_SAM_17_03QT</strain>
    </source>
</reference>
<keyword evidence="2" id="KW-1185">Reference proteome</keyword>
<gene>
    <name evidence="1" type="ORF">M6B38_114615</name>
</gene>
<evidence type="ECO:0000313" key="2">
    <source>
        <dbReference type="Proteomes" id="UP001140949"/>
    </source>
</evidence>
<dbReference type="AlphaFoldDB" id="A0AAX6ICI6"/>